<gene>
    <name evidence="2" type="ORF">RRF57_008930</name>
</gene>
<sequence length="173" mass="19701">MEEARELLGQIPIAARLKRDGLVAIWITNKAAVTDLLTSPGGILAQWGLEPIGEWIWLKITSTGDPILDVESVWRKPWERLLIARRMGSLISLPVSRRVIIGVPDVHSRKPNLRGLFEDILPKGYIGLEVFARNLTAGWWSWGNEVLFFQQGHHWVEMEDEDEAPSEDKRDDN</sequence>
<dbReference type="EMBL" id="JAWHQM010000030">
    <property type="protein sequence ID" value="KAK5633216.1"/>
    <property type="molecule type" value="Genomic_DNA"/>
</dbReference>
<name>A0AAN7ZBM0_9PEZI</name>
<dbReference type="AlphaFoldDB" id="A0AAN7ZBM0"/>
<evidence type="ECO:0000313" key="3">
    <source>
        <dbReference type="Proteomes" id="UP001305414"/>
    </source>
</evidence>
<dbReference type="PANTHER" id="PTHR12829">
    <property type="entry name" value="N6-ADENOSINE-METHYLTRANSFERASE"/>
    <property type="match status" value="1"/>
</dbReference>
<dbReference type="InterPro" id="IPR007757">
    <property type="entry name" value="MT-A70-like"/>
</dbReference>
<dbReference type="PANTHER" id="PTHR12829:SF4">
    <property type="entry name" value="N(6)-ADENINE-SPECIFIC METHYLTRANSFERASE METTL4"/>
    <property type="match status" value="1"/>
</dbReference>
<protein>
    <submittedName>
        <fullName evidence="2">Uncharacterized protein</fullName>
    </submittedName>
</protein>
<comment type="similarity">
    <text evidence="1">Belongs to the MT-A70-like family.</text>
</comment>
<keyword evidence="3" id="KW-1185">Reference proteome</keyword>
<dbReference type="Pfam" id="PF05063">
    <property type="entry name" value="MT-A70"/>
    <property type="match status" value="1"/>
</dbReference>
<reference evidence="2 3" key="1">
    <citation type="submission" date="2023-10" db="EMBL/GenBank/DDBJ databases">
        <title>Draft genome sequence of Xylaria bambusicola isolate GMP-LS, the root and basal stem rot pathogen of sugarcane in Indonesia.</title>
        <authorList>
            <person name="Selvaraj P."/>
            <person name="Muralishankar V."/>
            <person name="Muruganantham S."/>
            <person name="Sp S."/>
            <person name="Haryani S."/>
            <person name="Lau K.J.X."/>
            <person name="Naqvi N.I."/>
        </authorList>
    </citation>
    <scope>NUCLEOTIDE SEQUENCE [LARGE SCALE GENOMIC DNA]</scope>
    <source>
        <strain evidence="2">GMP-LS</strain>
    </source>
</reference>
<evidence type="ECO:0000313" key="2">
    <source>
        <dbReference type="EMBL" id="KAK5633216.1"/>
    </source>
</evidence>
<evidence type="ECO:0000256" key="1">
    <source>
        <dbReference type="PROSITE-ProRule" id="PRU00489"/>
    </source>
</evidence>
<proteinExistence type="inferred from homology"/>
<dbReference type="Proteomes" id="UP001305414">
    <property type="component" value="Unassembled WGS sequence"/>
</dbReference>
<organism evidence="2 3">
    <name type="scientific">Xylaria bambusicola</name>
    <dbReference type="NCBI Taxonomy" id="326684"/>
    <lineage>
        <taxon>Eukaryota</taxon>
        <taxon>Fungi</taxon>
        <taxon>Dikarya</taxon>
        <taxon>Ascomycota</taxon>
        <taxon>Pezizomycotina</taxon>
        <taxon>Sordariomycetes</taxon>
        <taxon>Xylariomycetidae</taxon>
        <taxon>Xylariales</taxon>
        <taxon>Xylariaceae</taxon>
        <taxon>Xylaria</taxon>
    </lineage>
</organism>
<dbReference type="GO" id="GO:0005634">
    <property type="term" value="C:nucleus"/>
    <property type="evidence" value="ECO:0007669"/>
    <property type="project" value="TreeGrafter"/>
</dbReference>
<comment type="caution">
    <text evidence="2">The sequence shown here is derived from an EMBL/GenBank/DDBJ whole genome shotgun (WGS) entry which is preliminary data.</text>
</comment>
<dbReference type="PROSITE" id="PS51143">
    <property type="entry name" value="MT_A70"/>
    <property type="match status" value="1"/>
</dbReference>
<accession>A0AAN7ZBM0</accession>
<dbReference type="GO" id="GO:0008168">
    <property type="term" value="F:methyltransferase activity"/>
    <property type="evidence" value="ECO:0007669"/>
    <property type="project" value="TreeGrafter"/>
</dbReference>